<protein>
    <submittedName>
        <fullName evidence="2">Uncharacterized protein</fullName>
    </submittedName>
</protein>
<evidence type="ECO:0000313" key="2">
    <source>
        <dbReference type="EMBL" id="OCK79350.1"/>
    </source>
</evidence>
<keyword evidence="1" id="KW-0812">Transmembrane</keyword>
<keyword evidence="3" id="KW-1185">Reference proteome</keyword>
<dbReference type="Proteomes" id="UP000250266">
    <property type="component" value="Unassembled WGS sequence"/>
</dbReference>
<keyword evidence="1" id="KW-1133">Transmembrane helix</keyword>
<accession>A0A8E2E8R0</accession>
<keyword evidence="1" id="KW-0472">Membrane</keyword>
<gene>
    <name evidence="2" type="ORF">K432DRAFT_70784</name>
</gene>
<dbReference type="EMBL" id="KV745010">
    <property type="protein sequence ID" value="OCK79350.1"/>
    <property type="molecule type" value="Genomic_DNA"/>
</dbReference>
<feature type="transmembrane region" description="Helical" evidence="1">
    <location>
        <begin position="83"/>
        <end position="110"/>
    </location>
</feature>
<evidence type="ECO:0000313" key="3">
    <source>
        <dbReference type="Proteomes" id="UP000250266"/>
    </source>
</evidence>
<sequence length="111" mass="12850">MPREIFQLHLFVHKIKVRVLQTQHYLNNTHNLHQVSHSSHSCISVCQFLLYRFQHFDPRSILDCPLALQKLDMLPYDRMPPHGLATTIIFLTASVMSSFAPLSQSIVVVVR</sequence>
<name>A0A8E2E8R0_9PEZI</name>
<organism evidence="2 3">
    <name type="scientific">Lepidopterella palustris CBS 459.81</name>
    <dbReference type="NCBI Taxonomy" id="1314670"/>
    <lineage>
        <taxon>Eukaryota</taxon>
        <taxon>Fungi</taxon>
        <taxon>Dikarya</taxon>
        <taxon>Ascomycota</taxon>
        <taxon>Pezizomycotina</taxon>
        <taxon>Dothideomycetes</taxon>
        <taxon>Pleosporomycetidae</taxon>
        <taxon>Mytilinidiales</taxon>
        <taxon>Argynnaceae</taxon>
        <taxon>Lepidopterella</taxon>
    </lineage>
</organism>
<proteinExistence type="predicted"/>
<evidence type="ECO:0000256" key="1">
    <source>
        <dbReference type="SAM" id="Phobius"/>
    </source>
</evidence>
<dbReference type="AlphaFoldDB" id="A0A8E2E8R0"/>
<reference evidence="2 3" key="1">
    <citation type="journal article" date="2016" name="Nat. Commun.">
        <title>Ectomycorrhizal ecology is imprinted in the genome of the dominant symbiotic fungus Cenococcum geophilum.</title>
        <authorList>
            <consortium name="DOE Joint Genome Institute"/>
            <person name="Peter M."/>
            <person name="Kohler A."/>
            <person name="Ohm R.A."/>
            <person name="Kuo A."/>
            <person name="Krutzmann J."/>
            <person name="Morin E."/>
            <person name="Arend M."/>
            <person name="Barry K.W."/>
            <person name="Binder M."/>
            <person name="Choi C."/>
            <person name="Clum A."/>
            <person name="Copeland A."/>
            <person name="Grisel N."/>
            <person name="Haridas S."/>
            <person name="Kipfer T."/>
            <person name="LaButti K."/>
            <person name="Lindquist E."/>
            <person name="Lipzen A."/>
            <person name="Maire R."/>
            <person name="Meier B."/>
            <person name="Mihaltcheva S."/>
            <person name="Molinier V."/>
            <person name="Murat C."/>
            <person name="Poggeler S."/>
            <person name="Quandt C.A."/>
            <person name="Sperisen C."/>
            <person name="Tritt A."/>
            <person name="Tisserant E."/>
            <person name="Crous P.W."/>
            <person name="Henrissat B."/>
            <person name="Nehls U."/>
            <person name="Egli S."/>
            <person name="Spatafora J.W."/>
            <person name="Grigoriev I.V."/>
            <person name="Martin F.M."/>
        </authorList>
    </citation>
    <scope>NUCLEOTIDE SEQUENCE [LARGE SCALE GENOMIC DNA]</scope>
    <source>
        <strain evidence="2 3">CBS 459.81</strain>
    </source>
</reference>